<reference evidence="1" key="2">
    <citation type="submission" date="2021-01" db="EMBL/GenBank/DDBJ databases">
        <authorList>
            <person name="Schikora-Tamarit M.A."/>
        </authorList>
    </citation>
    <scope>NUCLEOTIDE SEQUENCE</scope>
    <source>
        <strain evidence="1">CBS2887</strain>
    </source>
</reference>
<organism evidence="1 2">
    <name type="scientific">Wickerhamomyces pijperi</name>
    <name type="common">Yeast</name>
    <name type="synonym">Pichia pijperi</name>
    <dbReference type="NCBI Taxonomy" id="599730"/>
    <lineage>
        <taxon>Eukaryota</taxon>
        <taxon>Fungi</taxon>
        <taxon>Dikarya</taxon>
        <taxon>Ascomycota</taxon>
        <taxon>Saccharomycotina</taxon>
        <taxon>Saccharomycetes</taxon>
        <taxon>Phaffomycetales</taxon>
        <taxon>Wickerhamomycetaceae</taxon>
        <taxon>Wickerhamomyces</taxon>
    </lineage>
</organism>
<dbReference type="EMBL" id="JAEUBG010005835">
    <property type="protein sequence ID" value="KAH3672237.1"/>
    <property type="molecule type" value="Genomic_DNA"/>
</dbReference>
<gene>
    <name evidence="1" type="ORF">WICPIJ_010089</name>
</gene>
<keyword evidence="2" id="KW-1185">Reference proteome</keyword>
<comment type="caution">
    <text evidence="1">The sequence shown here is derived from an EMBL/GenBank/DDBJ whole genome shotgun (WGS) entry which is preliminary data.</text>
</comment>
<sequence length="105" mass="11757">MTNSNDFSLQFRVEHLRIINVFTNELSCDLTAFGNRGDIIVIKGLNDLSGDLSSSVFLVRVTAEFSGSIRDDPIVNSQSSSFQVRNNQVGFVQSEISVWIWRSNV</sequence>
<evidence type="ECO:0000313" key="1">
    <source>
        <dbReference type="EMBL" id="KAH3672237.1"/>
    </source>
</evidence>
<reference evidence="1" key="1">
    <citation type="journal article" date="2021" name="Open Biol.">
        <title>Shared evolutionary footprints suggest mitochondrial oxidative damage underlies multiple complex I losses in fungi.</title>
        <authorList>
            <person name="Schikora-Tamarit M.A."/>
            <person name="Marcet-Houben M."/>
            <person name="Nosek J."/>
            <person name="Gabaldon T."/>
        </authorList>
    </citation>
    <scope>NUCLEOTIDE SEQUENCE</scope>
    <source>
        <strain evidence="1">CBS2887</strain>
    </source>
</reference>
<protein>
    <submittedName>
        <fullName evidence="1">Uncharacterized protein</fullName>
    </submittedName>
</protein>
<evidence type="ECO:0000313" key="2">
    <source>
        <dbReference type="Proteomes" id="UP000774326"/>
    </source>
</evidence>
<dbReference type="AlphaFoldDB" id="A0A9P8PJ49"/>
<name>A0A9P8PJ49_WICPI</name>
<accession>A0A9P8PJ49</accession>
<proteinExistence type="predicted"/>
<dbReference type="Proteomes" id="UP000774326">
    <property type="component" value="Unassembled WGS sequence"/>
</dbReference>